<keyword evidence="3" id="KW-1185">Reference proteome</keyword>
<gene>
    <name evidence="2" type="ORF">ORV05_12870</name>
</gene>
<feature type="transmembrane region" description="Helical" evidence="1">
    <location>
        <begin position="21"/>
        <end position="40"/>
    </location>
</feature>
<dbReference type="Proteomes" id="UP001163203">
    <property type="component" value="Chromosome"/>
</dbReference>
<keyword evidence="1" id="KW-0812">Transmembrane</keyword>
<organism evidence="2 3">
    <name type="scientific">Amycolatopsis cynarae</name>
    <dbReference type="NCBI Taxonomy" id="2995223"/>
    <lineage>
        <taxon>Bacteria</taxon>
        <taxon>Bacillati</taxon>
        <taxon>Actinomycetota</taxon>
        <taxon>Actinomycetes</taxon>
        <taxon>Pseudonocardiales</taxon>
        <taxon>Pseudonocardiaceae</taxon>
        <taxon>Amycolatopsis</taxon>
    </lineage>
</organism>
<name>A0ABY7B9H4_9PSEU</name>
<feature type="transmembrane region" description="Helical" evidence="1">
    <location>
        <begin position="46"/>
        <end position="65"/>
    </location>
</feature>
<accession>A0ABY7B9H4</accession>
<evidence type="ECO:0000313" key="2">
    <source>
        <dbReference type="EMBL" id="WAL68622.1"/>
    </source>
</evidence>
<dbReference type="EMBL" id="CP113836">
    <property type="protein sequence ID" value="WAL68622.1"/>
    <property type="molecule type" value="Genomic_DNA"/>
</dbReference>
<dbReference type="RefSeq" id="WP_268758715.1">
    <property type="nucleotide sequence ID" value="NZ_CP113836.1"/>
</dbReference>
<sequence length="99" mass="10176">MADPSADRVGRDATVIRSTGTVALIAAFVIVLLEIAGTGTPEWPRLLAVVLAVTGVGLRIEAALVRSRGSACPRSGRGSWHLGLLCALPGHGRRSPGPV</sequence>
<proteinExistence type="predicted"/>
<evidence type="ECO:0000256" key="1">
    <source>
        <dbReference type="SAM" id="Phobius"/>
    </source>
</evidence>
<evidence type="ECO:0000313" key="3">
    <source>
        <dbReference type="Proteomes" id="UP001163203"/>
    </source>
</evidence>
<protein>
    <submittedName>
        <fullName evidence="2">Uncharacterized protein</fullName>
    </submittedName>
</protein>
<reference evidence="2" key="1">
    <citation type="submission" date="2022-11" db="EMBL/GenBank/DDBJ databases">
        <authorList>
            <person name="Mo P."/>
        </authorList>
    </citation>
    <scope>NUCLEOTIDE SEQUENCE</scope>
    <source>
        <strain evidence="2">HUAS 11-8</strain>
    </source>
</reference>
<keyword evidence="1" id="KW-0472">Membrane</keyword>
<keyword evidence="1" id="KW-1133">Transmembrane helix</keyword>